<evidence type="ECO:0000256" key="8">
    <source>
        <dbReference type="SAM" id="Phobius"/>
    </source>
</evidence>
<dbReference type="OrthoDB" id="8120565at2759"/>
<dbReference type="Gene3D" id="1.20.1250.20">
    <property type="entry name" value="MFS general substrate transporter like domains"/>
    <property type="match status" value="3"/>
</dbReference>
<comment type="catalytic activity">
    <reaction evidence="7">
        <text>myo-inositol(out) + H(+)(out) = myo-inositol(in) + H(+)(in)</text>
        <dbReference type="Rhea" id="RHEA:60364"/>
        <dbReference type="ChEBI" id="CHEBI:15378"/>
        <dbReference type="ChEBI" id="CHEBI:17268"/>
    </reaction>
</comment>
<keyword evidence="5 8" id="KW-1133">Transmembrane helix</keyword>
<accession>A8N518</accession>
<feature type="transmembrane region" description="Helical" evidence="8">
    <location>
        <begin position="171"/>
        <end position="192"/>
    </location>
</feature>
<dbReference type="GO" id="GO:0016020">
    <property type="term" value="C:membrane"/>
    <property type="evidence" value="ECO:0007669"/>
    <property type="project" value="UniProtKB-SubCell"/>
</dbReference>
<dbReference type="AlphaFoldDB" id="A8N518"/>
<evidence type="ECO:0000256" key="3">
    <source>
        <dbReference type="ARBA" id="ARBA00022448"/>
    </source>
</evidence>
<keyword evidence="3" id="KW-0813">Transport</keyword>
<dbReference type="GO" id="GO:0005351">
    <property type="term" value="F:carbohydrate:proton symporter activity"/>
    <property type="evidence" value="ECO:0007669"/>
    <property type="project" value="TreeGrafter"/>
</dbReference>
<sequence>MTTQTARDAGYVALEAQDARVDENADSTSQPLLASRVNYRRQVEQGGSLDIHEDGTYTYSYGPTGIAGLKHNYYTLLCAFFASIGGLEFGYDQGVIANVLVMEDFVRRWPITPLQKGIMTAVLELGALIGALSAGFLADRYSRRHAIVVACVVFIIGSAFQAGAIDLSHLFIGRAVGGIGVGALSMLSPLYMAEISPPEVRGSLLALEQLSIVLGVVFGFWTGFATRSIPGSASWRIPLAIQIGPGIILALGCLFLPPSPRWLIELLEMRAETELTIRTTGQDPSKSGFLTEVKAWRQLFSAEYRPRTWIGVMIMFFQQWSGINALLYYGPTLVESIGFKGDTVTLAVSGGIGIVQFLAVLPAIVIIDKIVSPNAILFQGENLCFDHRWKRGDDFVTLFHFASVKYRVILLVARDNQTTDPMDGPSMDDILLSSKRYLLVMTQVVTFEDDWAAHRAAAWSAVAFDHRGIYMFTAAYGVSFGPIGWVLPILIGLLTPVFVSWSPSGTFMTFATACFVAYLWATYVVPETANVSLEEMDEVFNSTAGKADSHLKQEIEEDLGLRSLIRDLAEDR</sequence>
<dbReference type="VEuPathDB" id="FungiDB:CC1G_04596"/>
<feature type="transmembrane region" description="Helical" evidence="8">
    <location>
        <begin position="505"/>
        <end position="526"/>
    </location>
</feature>
<dbReference type="Proteomes" id="UP000001861">
    <property type="component" value="Unassembled WGS sequence"/>
</dbReference>
<dbReference type="InterPro" id="IPR050360">
    <property type="entry name" value="MFS_Sugar_Transporters"/>
</dbReference>
<proteinExistence type="inferred from homology"/>
<evidence type="ECO:0000256" key="2">
    <source>
        <dbReference type="ARBA" id="ARBA00010992"/>
    </source>
</evidence>
<dbReference type="KEGG" id="cci:CC1G_04596"/>
<evidence type="ECO:0000256" key="6">
    <source>
        <dbReference type="ARBA" id="ARBA00023136"/>
    </source>
</evidence>
<feature type="transmembrane region" description="Helical" evidence="8">
    <location>
        <begin position="309"/>
        <end position="329"/>
    </location>
</feature>
<dbReference type="PRINTS" id="PR00171">
    <property type="entry name" value="SUGRTRNSPORT"/>
</dbReference>
<dbReference type="PANTHER" id="PTHR48022">
    <property type="entry name" value="PLASTIDIC GLUCOSE TRANSPORTER 4"/>
    <property type="match status" value="1"/>
</dbReference>
<evidence type="ECO:0000256" key="1">
    <source>
        <dbReference type="ARBA" id="ARBA00004141"/>
    </source>
</evidence>
<dbReference type="GeneID" id="6006345"/>
<dbReference type="InterPro" id="IPR003663">
    <property type="entry name" value="Sugar/inositol_transpt"/>
</dbReference>
<dbReference type="SUPFAM" id="SSF103473">
    <property type="entry name" value="MFS general substrate transporter"/>
    <property type="match status" value="2"/>
</dbReference>
<dbReference type="PROSITE" id="PS50850">
    <property type="entry name" value="MFS"/>
    <property type="match status" value="1"/>
</dbReference>
<feature type="transmembrane region" description="Helical" evidence="8">
    <location>
        <begin position="204"/>
        <end position="225"/>
    </location>
</feature>
<comment type="subcellular location">
    <subcellularLocation>
        <location evidence="1">Membrane</location>
        <topology evidence="1">Multi-pass membrane protein</topology>
    </subcellularLocation>
</comment>
<keyword evidence="11" id="KW-1185">Reference proteome</keyword>
<feature type="transmembrane region" description="Helical" evidence="8">
    <location>
        <begin position="145"/>
        <end position="165"/>
    </location>
</feature>
<dbReference type="PANTHER" id="PTHR48022:SF14">
    <property type="entry name" value="MAJOR FACILITATOR SUPERFAMILY (MFS) PROFILE DOMAIN-CONTAINING PROTEIN-RELATED"/>
    <property type="match status" value="1"/>
</dbReference>
<dbReference type="InterPro" id="IPR020846">
    <property type="entry name" value="MFS_dom"/>
</dbReference>
<dbReference type="InterPro" id="IPR005829">
    <property type="entry name" value="Sugar_transporter_CS"/>
</dbReference>
<dbReference type="InterPro" id="IPR036259">
    <property type="entry name" value="MFS_trans_sf"/>
</dbReference>
<protein>
    <submittedName>
        <fullName evidence="10">Monosaccharide transporter</fullName>
    </submittedName>
</protein>
<dbReference type="RefSeq" id="XP_001829907.2">
    <property type="nucleotide sequence ID" value="XM_001829855.2"/>
</dbReference>
<dbReference type="InterPro" id="IPR005828">
    <property type="entry name" value="MFS_sugar_transport-like"/>
</dbReference>
<name>A8N518_COPC7</name>
<keyword evidence="4 8" id="KW-0812">Transmembrane</keyword>
<dbReference type="HOGENOM" id="CLU_001265_30_12_1"/>
<gene>
    <name evidence="10" type="ORF">CC1G_04596</name>
</gene>
<feature type="transmembrane region" description="Helical" evidence="8">
    <location>
        <begin position="118"/>
        <end position="138"/>
    </location>
</feature>
<feature type="domain" description="Major facilitator superfamily (MFS) profile" evidence="9">
    <location>
        <begin position="78"/>
        <end position="529"/>
    </location>
</feature>
<evidence type="ECO:0000313" key="10">
    <source>
        <dbReference type="EMBL" id="EAU91829.2"/>
    </source>
</evidence>
<evidence type="ECO:0000256" key="5">
    <source>
        <dbReference type="ARBA" id="ARBA00022989"/>
    </source>
</evidence>
<dbReference type="OMA" id="EACFRLP"/>
<organism evidence="10 11">
    <name type="scientific">Coprinopsis cinerea (strain Okayama-7 / 130 / ATCC MYA-4618 / FGSC 9003)</name>
    <name type="common">Inky cap fungus</name>
    <name type="synonym">Hormographiella aspergillata</name>
    <dbReference type="NCBI Taxonomy" id="240176"/>
    <lineage>
        <taxon>Eukaryota</taxon>
        <taxon>Fungi</taxon>
        <taxon>Dikarya</taxon>
        <taxon>Basidiomycota</taxon>
        <taxon>Agaricomycotina</taxon>
        <taxon>Agaricomycetes</taxon>
        <taxon>Agaricomycetidae</taxon>
        <taxon>Agaricales</taxon>
        <taxon>Agaricineae</taxon>
        <taxon>Psathyrellaceae</taxon>
        <taxon>Coprinopsis</taxon>
    </lineage>
</organism>
<feature type="transmembrane region" description="Helical" evidence="8">
    <location>
        <begin position="237"/>
        <end position="256"/>
    </location>
</feature>
<comment type="similarity">
    <text evidence="2">Belongs to the major facilitator superfamily. Sugar transporter (TC 2.A.1.1) family.</text>
</comment>
<comment type="caution">
    <text evidence="10">The sequence shown here is derived from an EMBL/GenBank/DDBJ whole genome shotgun (WGS) entry which is preliminary data.</text>
</comment>
<dbReference type="eggNOG" id="KOG0254">
    <property type="taxonomic scope" value="Eukaryota"/>
</dbReference>
<evidence type="ECO:0000256" key="7">
    <source>
        <dbReference type="ARBA" id="ARBA00049119"/>
    </source>
</evidence>
<reference evidence="10 11" key="1">
    <citation type="journal article" date="2010" name="Proc. Natl. Acad. Sci. U.S.A.">
        <title>Insights into evolution of multicellular fungi from the assembled chromosomes of the mushroom Coprinopsis cinerea (Coprinus cinereus).</title>
        <authorList>
            <person name="Stajich J.E."/>
            <person name="Wilke S.K."/>
            <person name="Ahren D."/>
            <person name="Au C.H."/>
            <person name="Birren B.W."/>
            <person name="Borodovsky M."/>
            <person name="Burns C."/>
            <person name="Canback B."/>
            <person name="Casselton L.A."/>
            <person name="Cheng C.K."/>
            <person name="Deng J."/>
            <person name="Dietrich F.S."/>
            <person name="Fargo D.C."/>
            <person name="Farman M.L."/>
            <person name="Gathman A.C."/>
            <person name="Goldberg J."/>
            <person name="Guigo R."/>
            <person name="Hoegger P.J."/>
            <person name="Hooker J.B."/>
            <person name="Huggins A."/>
            <person name="James T.Y."/>
            <person name="Kamada T."/>
            <person name="Kilaru S."/>
            <person name="Kodira C."/>
            <person name="Kues U."/>
            <person name="Kupfer D."/>
            <person name="Kwan H.S."/>
            <person name="Lomsadze A."/>
            <person name="Li W."/>
            <person name="Lilly W.W."/>
            <person name="Ma L.J."/>
            <person name="Mackey A.J."/>
            <person name="Manning G."/>
            <person name="Martin F."/>
            <person name="Muraguchi H."/>
            <person name="Natvig D.O."/>
            <person name="Palmerini H."/>
            <person name="Ramesh M.A."/>
            <person name="Rehmeyer C.J."/>
            <person name="Roe B.A."/>
            <person name="Shenoy N."/>
            <person name="Stanke M."/>
            <person name="Ter-Hovhannisyan V."/>
            <person name="Tunlid A."/>
            <person name="Velagapudi R."/>
            <person name="Vision T.J."/>
            <person name="Zeng Q."/>
            <person name="Zolan M.E."/>
            <person name="Pukkila P.J."/>
        </authorList>
    </citation>
    <scope>NUCLEOTIDE SEQUENCE [LARGE SCALE GENOMIC DNA]</scope>
    <source>
        <strain evidence="11">Okayama-7 / 130 / ATCC MYA-4618 / FGSC 9003</strain>
    </source>
</reference>
<evidence type="ECO:0000256" key="4">
    <source>
        <dbReference type="ARBA" id="ARBA00022692"/>
    </source>
</evidence>
<feature type="transmembrane region" description="Helical" evidence="8">
    <location>
        <begin position="474"/>
        <end position="499"/>
    </location>
</feature>
<evidence type="ECO:0000259" key="9">
    <source>
        <dbReference type="PROSITE" id="PS50850"/>
    </source>
</evidence>
<dbReference type="EMBL" id="AACS02000003">
    <property type="protein sequence ID" value="EAU91829.2"/>
    <property type="molecule type" value="Genomic_DNA"/>
</dbReference>
<feature type="transmembrane region" description="Helical" evidence="8">
    <location>
        <begin position="344"/>
        <end position="367"/>
    </location>
</feature>
<feature type="transmembrane region" description="Helical" evidence="8">
    <location>
        <begin position="73"/>
        <end position="91"/>
    </location>
</feature>
<evidence type="ECO:0000313" key="11">
    <source>
        <dbReference type="Proteomes" id="UP000001861"/>
    </source>
</evidence>
<dbReference type="PROSITE" id="PS00217">
    <property type="entry name" value="SUGAR_TRANSPORT_2"/>
    <property type="match status" value="1"/>
</dbReference>
<dbReference type="InParanoid" id="A8N518"/>
<dbReference type="Pfam" id="PF00083">
    <property type="entry name" value="Sugar_tr"/>
    <property type="match status" value="1"/>
</dbReference>
<keyword evidence="6 8" id="KW-0472">Membrane</keyword>